<protein>
    <submittedName>
        <fullName evidence="1">Endonuclease</fullName>
    </submittedName>
</protein>
<dbReference type="RefSeq" id="WP_095667251.1">
    <property type="nucleotide sequence ID" value="NZ_NRSS01000004.1"/>
</dbReference>
<evidence type="ECO:0000313" key="1">
    <source>
        <dbReference type="EMBL" id="PAW54948.1"/>
    </source>
</evidence>
<keyword evidence="1" id="KW-0378">Hydrolase</keyword>
<keyword evidence="1" id="KW-0540">Nuclease</keyword>
<dbReference type="GO" id="GO:0004519">
    <property type="term" value="F:endonuclease activity"/>
    <property type="evidence" value="ECO:0007669"/>
    <property type="project" value="UniProtKB-KW"/>
</dbReference>
<dbReference type="Proteomes" id="UP000217830">
    <property type="component" value="Unassembled WGS sequence"/>
</dbReference>
<keyword evidence="1" id="KW-0255">Endonuclease</keyword>
<sequence>MPKEKKAPRPNRYKVIIAKIFENHYKKGIREFEFSRTEVTSIAEELKIVLPKNIGDIIYSFRYRYELPESIKETAEEGMEWIIKGSGLALYRFKEVKLNRILPREELLTVKVPDSTPEIITAYALSDEQALLAKVRYNRLIDIFLGVTAYSLQNHLRTHVKTIGQIEIDEVYVGIDKHGRQFVIPVQAKGGTDKHGVVQTDQDIAYCQNKFPDLVCRAVSVQFMTNGRIAMFELTVQDDEIKVVEERHYQLVAASTITIDDLRTYTMHCS</sequence>
<keyword evidence="2" id="KW-1185">Reference proteome</keyword>
<evidence type="ECO:0000313" key="2">
    <source>
        <dbReference type="Proteomes" id="UP000217830"/>
    </source>
</evidence>
<comment type="caution">
    <text evidence="1">The sequence shown here is derived from an EMBL/GenBank/DDBJ whole genome shotgun (WGS) entry which is preliminary data.</text>
</comment>
<organism evidence="1 2">
    <name type="scientific">Pseudomonas moraviensis</name>
    <dbReference type="NCBI Taxonomy" id="321662"/>
    <lineage>
        <taxon>Bacteria</taxon>
        <taxon>Pseudomonadati</taxon>
        <taxon>Pseudomonadota</taxon>
        <taxon>Gammaproteobacteria</taxon>
        <taxon>Pseudomonadales</taxon>
        <taxon>Pseudomonadaceae</taxon>
        <taxon>Pseudomonas</taxon>
    </lineage>
</organism>
<reference evidence="1 2" key="1">
    <citation type="submission" date="2017-08" db="EMBL/GenBank/DDBJ databases">
        <title>Draft Genome Sequence of Pseudomonas moraviensis TYU6, isolated from Taxus cuspidata by using PacBio Single-Molecule Real-Time Technology.</title>
        <authorList>
            <person name="Baek K.-H."/>
            <person name="Mishra A.K."/>
        </authorList>
    </citation>
    <scope>NUCLEOTIDE SEQUENCE [LARGE SCALE GENOMIC DNA]</scope>
    <source>
        <strain evidence="1 2">TYU6</strain>
    </source>
</reference>
<dbReference type="EMBL" id="NRST01000001">
    <property type="protein sequence ID" value="PAW54948.1"/>
    <property type="molecule type" value="Genomic_DNA"/>
</dbReference>
<gene>
    <name evidence="1" type="ORF">CKQ80_06410</name>
</gene>
<proteinExistence type="predicted"/>
<dbReference type="AlphaFoldDB" id="A0A2A2PH95"/>
<accession>A0A2A2PH95</accession>
<name>A0A2A2PH95_9PSED</name>